<evidence type="ECO:0000256" key="3">
    <source>
        <dbReference type="ARBA" id="ARBA00022679"/>
    </source>
</evidence>
<name>A0A0D0IPW4_9MICO</name>
<evidence type="ECO:0000256" key="5">
    <source>
        <dbReference type="ARBA" id="ARBA00022777"/>
    </source>
</evidence>
<protein>
    <recommendedName>
        <fullName evidence="9">Xylulose kinase</fullName>
        <shortName evidence="9">Xylulokinase</shortName>
        <ecNumber evidence="9">2.7.1.17</ecNumber>
    </recommendedName>
</protein>
<dbReference type="OrthoDB" id="9782710at2"/>
<dbReference type="PANTHER" id="PTHR43095:SF5">
    <property type="entry name" value="XYLULOSE KINASE"/>
    <property type="match status" value="1"/>
</dbReference>
<dbReference type="Pfam" id="PF02782">
    <property type="entry name" value="FGGY_C"/>
    <property type="match status" value="1"/>
</dbReference>
<organism evidence="12 13">
    <name type="scientific">Leucobacter komagatae</name>
    <dbReference type="NCBI Taxonomy" id="55969"/>
    <lineage>
        <taxon>Bacteria</taxon>
        <taxon>Bacillati</taxon>
        <taxon>Actinomycetota</taxon>
        <taxon>Actinomycetes</taxon>
        <taxon>Micrococcales</taxon>
        <taxon>Microbacteriaceae</taxon>
        <taxon>Leucobacter</taxon>
    </lineage>
</organism>
<evidence type="ECO:0000313" key="13">
    <source>
        <dbReference type="Proteomes" id="UP000032120"/>
    </source>
</evidence>
<dbReference type="InterPro" id="IPR018483">
    <property type="entry name" value="Carb_kinase_FGGY_CS"/>
</dbReference>
<dbReference type="InterPro" id="IPR018485">
    <property type="entry name" value="FGGY_C"/>
</dbReference>
<dbReference type="GO" id="GO:0005524">
    <property type="term" value="F:ATP binding"/>
    <property type="evidence" value="ECO:0007669"/>
    <property type="project" value="UniProtKB-KW"/>
</dbReference>
<dbReference type="EMBL" id="JXSQ01000033">
    <property type="protein sequence ID" value="KIP51503.1"/>
    <property type="molecule type" value="Genomic_DNA"/>
</dbReference>
<dbReference type="GO" id="GO:0004856">
    <property type="term" value="F:D-xylulokinase activity"/>
    <property type="evidence" value="ECO:0007669"/>
    <property type="project" value="UniProtKB-EC"/>
</dbReference>
<dbReference type="SUPFAM" id="SSF53067">
    <property type="entry name" value="Actin-like ATPase domain"/>
    <property type="match status" value="2"/>
</dbReference>
<dbReference type="Gene3D" id="3.30.420.40">
    <property type="match status" value="2"/>
</dbReference>
<dbReference type="GO" id="GO:0005997">
    <property type="term" value="P:xylulose metabolic process"/>
    <property type="evidence" value="ECO:0007669"/>
    <property type="project" value="InterPro"/>
</dbReference>
<keyword evidence="4 9" id="KW-0547">Nucleotide-binding</keyword>
<feature type="domain" description="Carbohydrate kinase FGGY N-terminal" evidence="10">
    <location>
        <begin position="4"/>
        <end position="252"/>
    </location>
</feature>
<evidence type="ECO:0000256" key="6">
    <source>
        <dbReference type="ARBA" id="ARBA00022840"/>
    </source>
</evidence>
<dbReference type="InterPro" id="IPR006000">
    <property type="entry name" value="Xylulokinase"/>
</dbReference>
<dbReference type="AlphaFoldDB" id="A0A0D0IPW4"/>
<evidence type="ECO:0000256" key="9">
    <source>
        <dbReference type="RuleBase" id="RU364073"/>
    </source>
</evidence>
<dbReference type="GO" id="GO:0042732">
    <property type="term" value="P:D-xylose metabolic process"/>
    <property type="evidence" value="ECO:0007669"/>
    <property type="project" value="UniProtKB-KW"/>
</dbReference>
<proteinExistence type="inferred from homology"/>
<keyword evidence="2 9" id="KW-0859">Xylose metabolism</keyword>
<dbReference type="PIRSF" id="PIRSF000538">
    <property type="entry name" value="GlpK"/>
    <property type="match status" value="1"/>
</dbReference>
<dbReference type="PANTHER" id="PTHR43095">
    <property type="entry name" value="SUGAR KINASE"/>
    <property type="match status" value="1"/>
</dbReference>
<evidence type="ECO:0000256" key="2">
    <source>
        <dbReference type="ARBA" id="ARBA00022629"/>
    </source>
</evidence>
<evidence type="ECO:0000256" key="1">
    <source>
        <dbReference type="ARBA" id="ARBA00009156"/>
    </source>
</evidence>
<comment type="catalytic activity">
    <reaction evidence="9">
        <text>D-xylulose + ATP = D-xylulose 5-phosphate + ADP + H(+)</text>
        <dbReference type="Rhea" id="RHEA:10964"/>
        <dbReference type="ChEBI" id="CHEBI:15378"/>
        <dbReference type="ChEBI" id="CHEBI:17140"/>
        <dbReference type="ChEBI" id="CHEBI:30616"/>
        <dbReference type="ChEBI" id="CHEBI:57737"/>
        <dbReference type="ChEBI" id="CHEBI:456216"/>
        <dbReference type="EC" id="2.7.1.17"/>
    </reaction>
</comment>
<dbReference type="Proteomes" id="UP000032120">
    <property type="component" value="Unassembled WGS sequence"/>
</dbReference>
<keyword evidence="13" id="KW-1185">Reference proteome</keyword>
<evidence type="ECO:0000256" key="8">
    <source>
        <dbReference type="RuleBase" id="RU003733"/>
    </source>
</evidence>
<dbReference type="EC" id="2.7.1.17" evidence="9"/>
<accession>A0A0D0IPW4</accession>
<comment type="caution">
    <text evidence="12">The sequence shown here is derived from an EMBL/GenBank/DDBJ whole genome shotgun (WGS) entry which is preliminary data.</text>
</comment>
<evidence type="ECO:0000259" key="10">
    <source>
        <dbReference type="Pfam" id="PF00370"/>
    </source>
</evidence>
<gene>
    <name evidence="9" type="primary">xylB</name>
    <name evidence="12" type="ORF">SD72_15040</name>
</gene>
<comment type="similarity">
    <text evidence="1 8">Belongs to the FGGY kinase family.</text>
</comment>
<dbReference type="Pfam" id="PF00370">
    <property type="entry name" value="FGGY_N"/>
    <property type="match status" value="1"/>
</dbReference>
<dbReference type="InterPro" id="IPR000577">
    <property type="entry name" value="Carb_kinase_FGGY"/>
</dbReference>
<dbReference type="InterPro" id="IPR043129">
    <property type="entry name" value="ATPase_NBD"/>
</dbReference>
<dbReference type="InterPro" id="IPR018484">
    <property type="entry name" value="FGGY_N"/>
</dbReference>
<dbReference type="CDD" id="cd07808">
    <property type="entry name" value="ASKHA_NBD_FGGY_EcXK-like"/>
    <property type="match status" value="1"/>
</dbReference>
<dbReference type="NCBIfam" id="TIGR01312">
    <property type="entry name" value="XylB"/>
    <property type="match status" value="1"/>
</dbReference>
<reference evidence="12 13" key="1">
    <citation type="submission" date="2015-01" db="EMBL/GenBank/DDBJ databases">
        <title>Draft genome sequence of Leucobacter komagatae strain VKM ST2845.</title>
        <authorList>
            <person name="Karlyshev A.V."/>
            <person name="Kudryashova E.B."/>
        </authorList>
    </citation>
    <scope>NUCLEOTIDE SEQUENCE [LARGE SCALE GENOMIC DNA]</scope>
    <source>
        <strain evidence="12 13">VKM ST2845</strain>
    </source>
</reference>
<evidence type="ECO:0000256" key="7">
    <source>
        <dbReference type="ARBA" id="ARBA00023277"/>
    </source>
</evidence>
<feature type="domain" description="Carbohydrate kinase FGGY C-terminal" evidence="11">
    <location>
        <begin position="267"/>
        <end position="457"/>
    </location>
</feature>
<keyword evidence="5 8" id="KW-0418">Kinase</keyword>
<dbReference type="InterPro" id="IPR050406">
    <property type="entry name" value="FGGY_Carb_Kinase"/>
</dbReference>
<evidence type="ECO:0000259" key="11">
    <source>
        <dbReference type="Pfam" id="PF02782"/>
    </source>
</evidence>
<dbReference type="PROSITE" id="PS00933">
    <property type="entry name" value="FGGY_KINASES_1"/>
    <property type="match status" value="1"/>
</dbReference>
<keyword evidence="7 9" id="KW-0119">Carbohydrate metabolism</keyword>
<sequence>MAAVIGIDIGTSGCKTIAVDESGRLLASSSAGYRLYSERAGWAEQDPTDWWDSAVRTLTEVAAALAGAGYDQAGTGPTGIAGIGLSGQMHGLVGLDDARKVIRRAILWNDQRCAAECDEITEEVGGLARLIDLTNNRMLPGFTGGKVRWLRRHEPETYQQLRYLCLPKDYLRLQLTGVFATDESDASGTGFFDPRTREWVPEVFVSCGVEASMLPPIVGSTDQTGMVHGHLAAEIGLPQGVAVFGGGGDSVIQTTSMGVVEPGDVGITLGTAGVVATLTPFCPENADARIQVSAGNEPGRFHTMGVALSAAGAFQWLGEVVAQFSGADNPDFDALTAIAAEAPLGCDGLLFMPYLNGERSPHVAPEATASFVGLSRKHQAGHLARAVIEGALLNLRRILGEFELVGIPCERIIASGGATKGKLWLSILADVCNREVVRLRGSAEGGAFGAVLSAGVGAGVWRDYETALAGVEVVERITPEPARVALYERIYEVHAGLFSHFSDVYRDLQKLNE</sequence>
<evidence type="ECO:0000313" key="12">
    <source>
        <dbReference type="EMBL" id="KIP51503.1"/>
    </source>
</evidence>
<dbReference type="PROSITE" id="PS00445">
    <property type="entry name" value="FGGY_KINASES_2"/>
    <property type="match status" value="1"/>
</dbReference>
<keyword evidence="6 9" id="KW-0067">ATP-binding</keyword>
<evidence type="ECO:0000256" key="4">
    <source>
        <dbReference type="ARBA" id="ARBA00022741"/>
    </source>
</evidence>
<keyword evidence="3 8" id="KW-0808">Transferase</keyword>
<dbReference type="RefSeq" id="WP_042545287.1">
    <property type="nucleotide sequence ID" value="NZ_JXSQ01000033.1"/>
</dbReference>